<protein>
    <submittedName>
        <fullName evidence="2">Uncharacterized protein</fullName>
    </submittedName>
</protein>
<evidence type="ECO:0000256" key="1">
    <source>
        <dbReference type="SAM" id="MobiDB-lite"/>
    </source>
</evidence>
<accession>A0A0A9FK92</accession>
<reference evidence="2" key="1">
    <citation type="submission" date="2014-09" db="EMBL/GenBank/DDBJ databases">
        <authorList>
            <person name="Magalhaes I.L.F."/>
            <person name="Oliveira U."/>
            <person name="Santos F.R."/>
            <person name="Vidigal T.H.D.A."/>
            <person name="Brescovit A.D."/>
            <person name="Santos A.J."/>
        </authorList>
    </citation>
    <scope>NUCLEOTIDE SEQUENCE</scope>
    <source>
        <tissue evidence="2">Shoot tissue taken approximately 20 cm above the soil surface</tissue>
    </source>
</reference>
<reference evidence="2" key="2">
    <citation type="journal article" date="2015" name="Data Brief">
        <title>Shoot transcriptome of the giant reed, Arundo donax.</title>
        <authorList>
            <person name="Barrero R.A."/>
            <person name="Guerrero F.D."/>
            <person name="Moolhuijzen P."/>
            <person name="Goolsby J.A."/>
            <person name="Tidwell J."/>
            <person name="Bellgard S.E."/>
            <person name="Bellgard M.I."/>
        </authorList>
    </citation>
    <scope>NUCLEOTIDE SEQUENCE</scope>
    <source>
        <tissue evidence="2">Shoot tissue taken approximately 20 cm above the soil surface</tissue>
    </source>
</reference>
<evidence type="ECO:0000313" key="2">
    <source>
        <dbReference type="EMBL" id="JAE11614.1"/>
    </source>
</evidence>
<sequence>MRASPALAPSSSGRAGLPCPSAWGRTRSRRRHPPSQQEAPPRLLLLRRRG</sequence>
<name>A0A0A9FK92_ARUDO</name>
<feature type="region of interest" description="Disordered" evidence="1">
    <location>
        <begin position="1"/>
        <end position="50"/>
    </location>
</feature>
<proteinExistence type="predicted"/>
<dbReference type="AlphaFoldDB" id="A0A0A9FK92"/>
<organism evidence="2">
    <name type="scientific">Arundo donax</name>
    <name type="common">Giant reed</name>
    <name type="synonym">Donax arundinaceus</name>
    <dbReference type="NCBI Taxonomy" id="35708"/>
    <lineage>
        <taxon>Eukaryota</taxon>
        <taxon>Viridiplantae</taxon>
        <taxon>Streptophyta</taxon>
        <taxon>Embryophyta</taxon>
        <taxon>Tracheophyta</taxon>
        <taxon>Spermatophyta</taxon>
        <taxon>Magnoliopsida</taxon>
        <taxon>Liliopsida</taxon>
        <taxon>Poales</taxon>
        <taxon>Poaceae</taxon>
        <taxon>PACMAD clade</taxon>
        <taxon>Arundinoideae</taxon>
        <taxon>Arundineae</taxon>
        <taxon>Arundo</taxon>
    </lineage>
</organism>
<dbReference type="EMBL" id="GBRH01186282">
    <property type="protein sequence ID" value="JAE11614.1"/>
    <property type="molecule type" value="Transcribed_RNA"/>
</dbReference>